<dbReference type="GO" id="GO:0055085">
    <property type="term" value="P:transmembrane transport"/>
    <property type="evidence" value="ECO:0007669"/>
    <property type="project" value="InterPro"/>
</dbReference>
<evidence type="ECO:0000256" key="5">
    <source>
        <dbReference type="SAM" id="Coils"/>
    </source>
</evidence>
<keyword evidence="2 6" id="KW-0812">Transmembrane</keyword>
<evidence type="ECO:0000256" key="6">
    <source>
        <dbReference type="SAM" id="Phobius"/>
    </source>
</evidence>
<dbReference type="EMBL" id="FOAF01000001">
    <property type="protein sequence ID" value="SEK41036.1"/>
    <property type="molecule type" value="Genomic_DNA"/>
</dbReference>
<dbReference type="STRING" id="407022.SAMN05661044_00177"/>
<dbReference type="GO" id="GO:0016020">
    <property type="term" value="C:membrane"/>
    <property type="evidence" value="ECO:0007669"/>
    <property type="project" value="UniProtKB-SubCell"/>
</dbReference>
<feature type="transmembrane region" description="Helical" evidence="6">
    <location>
        <begin position="12"/>
        <end position="35"/>
    </location>
</feature>
<evidence type="ECO:0000256" key="3">
    <source>
        <dbReference type="ARBA" id="ARBA00022989"/>
    </source>
</evidence>
<keyword evidence="4 6" id="KW-0472">Membrane</keyword>
<evidence type="ECO:0000256" key="4">
    <source>
        <dbReference type="ARBA" id="ARBA00023136"/>
    </source>
</evidence>
<evidence type="ECO:0000256" key="2">
    <source>
        <dbReference type="ARBA" id="ARBA00022692"/>
    </source>
</evidence>
<evidence type="ECO:0000313" key="10">
    <source>
        <dbReference type="Proteomes" id="UP000199421"/>
    </source>
</evidence>
<name>A0A1H7GSA8_OLID1</name>
<dbReference type="PANTHER" id="PTHR30386">
    <property type="entry name" value="MEMBRANE FUSION SUBUNIT OF EMRAB-TOLC MULTIDRUG EFFLUX PUMP"/>
    <property type="match status" value="1"/>
</dbReference>
<dbReference type="RefSeq" id="WP_238383629.1">
    <property type="nucleotide sequence ID" value="NZ_FOAF01000001.1"/>
</dbReference>
<dbReference type="Proteomes" id="UP000199421">
    <property type="component" value="Unassembled WGS sequence"/>
</dbReference>
<dbReference type="AlphaFoldDB" id="A0A1H7GSA8"/>
<dbReference type="Gene3D" id="2.40.50.100">
    <property type="match status" value="1"/>
</dbReference>
<organism evidence="9 10">
    <name type="scientific">Olivibacter domesticus</name>
    <name type="common">Pseudosphingobacterium domesticum</name>
    <dbReference type="NCBI Taxonomy" id="407022"/>
    <lineage>
        <taxon>Bacteria</taxon>
        <taxon>Pseudomonadati</taxon>
        <taxon>Bacteroidota</taxon>
        <taxon>Sphingobacteriia</taxon>
        <taxon>Sphingobacteriales</taxon>
        <taxon>Sphingobacteriaceae</taxon>
        <taxon>Olivibacter</taxon>
    </lineage>
</organism>
<feature type="domain" description="Multidrug resistance protein MdtA-like barrel-sandwich hybrid" evidence="7">
    <location>
        <begin position="55"/>
        <end position="248"/>
    </location>
</feature>
<dbReference type="Gene3D" id="1.10.287.470">
    <property type="entry name" value="Helix hairpin bin"/>
    <property type="match status" value="1"/>
</dbReference>
<comment type="subcellular location">
    <subcellularLocation>
        <location evidence="1">Membrane</location>
        <topology evidence="1">Single-pass membrane protein</topology>
    </subcellularLocation>
</comment>
<evidence type="ECO:0000259" key="8">
    <source>
        <dbReference type="Pfam" id="PF25954"/>
    </source>
</evidence>
<dbReference type="SUPFAM" id="SSF111369">
    <property type="entry name" value="HlyD-like secretion proteins"/>
    <property type="match status" value="3"/>
</dbReference>
<keyword evidence="3 6" id="KW-1133">Transmembrane helix</keyword>
<dbReference type="PANTHER" id="PTHR30386:SF26">
    <property type="entry name" value="TRANSPORT PROTEIN COMB"/>
    <property type="match status" value="1"/>
</dbReference>
<proteinExistence type="predicted"/>
<sequence length="349" mass="38837">MMNKNKTDKIIVSLTKWFGIALFVGIIIWGATYFLKGYRYEQTNDAQVDAYLSPINAKVGGYISKIYYKDNQLVKKGDTLVVIELDEYGLKKDAAAAELMSSQAKLPILTANEETQLKSMEVIKAQLAGAKARLNQQQKEFDRYKNLLADESTTQQKFDNISASLSIAQSDYDQAKASLQVAESKLNDFRAQSNAIQAEIKIKETLLQRQELDIRYTVITAPFAGQIGKKTIQEGQLIQAGQTLAFLVNKAEEKWVIANFKETQIGNFKIGQAVSIEVDAFPNEKFNGTIESLSPTTGSRYSLLPPDNATGNFVKIIQRIPVRIKLTDTPEKLGKLSAGMNANVYVLKD</sequence>
<feature type="coiled-coil region" evidence="5">
    <location>
        <begin position="120"/>
        <end position="199"/>
    </location>
</feature>
<dbReference type="InterPro" id="IPR058625">
    <property type="entry name" value="MdtA-like_BSH"/>
</dbReference>
<dbReference type="Pfam" id="PF25917">
    <property type="entry name" value="BSH_RND"/>
    <property type="match status" value="1"/>
</dbReference>
<gene>
    <name evidence="9" type="ORF">SAMN05661044_00177</name>
</gene>
<protein>
    <submittedName>
        <fullName evidence="9">Membrane fusion protein, multidrug efflux system</fullName>
    </submittedName>
</protein>
<accession>A0A1H7GSA8</accession>
<keyword evidence="10" id="KW-1185">Reference proteome</keyword>
<feature type="domain" description="CusB-like beta-barrel" evidence="8">
    <location>
        <begin position="255"/>
        <end position="297"/>
    </location>
</feature>
<keyword evidence="5" id="KW-0175">Coiled coil</keyword>
<reference evidence="10" key="1">
    <citation type="submission" date="2016-10" db="EMBL/GenBank/DDBJ databases">
        <authorList>
            <person name="Varghese N."/>
            <person name="Submissions S."/>
        </authorList>
    </citation>
    <scope>NUCLEOTIDE SEQUENCE [LARGE SCALE GENOMIC DNA]</scope>
    <source>
        <strain evidence="10">DSM 18733</strain>
    </source>
</reference>
<evidence type="ECO:0000313" key="9">
    <source>
        <dbReference type="EMBL" id="SEK41036.1"/>
    </source>
</evidence>
<evidence type="ECO:0000259" key="7">
    <source>
        <dbReference type="Pfam" id="PF25917"/>
    </source>
</evidence>
<dbReference type="InterPro" id="IPR058792">
    <property type="entry name" value="Beta-barrel_RND_2"/>
</dbReference>
<dbReference type="Pfam" id="PF25954">
    <property type="entry name" value="Beta-barrel_RND_2"/>
    <property type="match status" value="1"/>
</dbReference>
<dbReference type="Gene3D" id="2.40.30.170">
    <property type="match status" value="1"/>
</dbReference>
<dbReference type="InterPro" id="IPR050739">
    <property type="entry name" value="MFP"/>
</dbReference>
<evidence type="ECO:0000256" key="1">
    <source>
        <dbReference type="ARBA" id="ARBA00004167"/>
    </source>
</evidence>